<evidence type="ECO:0000313" key="7">
    <source>
        <dbReference type="EMBL" id="NMM96203.1"/>
    </source>
</evidence>
<dbReference type="AlphaFoldDB" id="A0A7Y0ETN6"/>
<sequence length="427" mass="44708">MTTFRTGWRIIAAHKLYMTFYVVWLCVMMVMMSFSVVSGSVRGDDETVFTTAKASVAVINRDTSDSGRALSESLRRYFAASDTVIELDDQPVVLQNAVATDHVDLIAIVPKGYAAEFGRACRQGGAVPKLNTVTSYSSSLGTMAQMEIDAFLDNVRISAASAVSGDGGGKTDDDGGMVAAAAGQVAKDKRNAVESGSWDVRVMGGDASDDAASEATGFAFTIKIICYAAFVAITVLVSVATASFSEANRRRRLAVCATPQFGIGLQQVLVCVTFSAAVWALYMLVSVGLMAFCGADLDAIPLGGYAMAAASAFAVILVAACFGYLLSAAGLSEIAVNGAANVMGLIIMFTSGMAFSPSIMPRSLIVIGKLLPGWWYCVSVDNALGVGTAQRVDAAAWAQCVGLVMLFGAAFVCLGLALRRIRMSEKG</sequence>
<feature type="transmembrane region" description="Helical" evidence="5">
    <location>
        <begin position="334"/>
        <end position="355"/>
    </location>
</feature>
<evidence type="ECO:0000256" key="3">
    <source>
        <dbReference type="ARBA" id="ARBA00022989"/>
    </source>
</evidence>
<keyword evidence="8" id="KW-1185">Reference proteome</keyword>
<feature type="transmembrane region" description="Helical" evidence="5">
    <location>
        <begin position="227"/>
        <end position="247"/>
    </location>
</feature>
<dbReference type="GO" id="GO:0016020">
    <property type="term" value="C:membrane"/>
    <property type="evidence" value="ECO:0007669"/>
    <property type="project" value="UniProtKB-SubCell"/>
</dbReference>
<evidence type="ECO:0000313" key="8">
    <source>
        <dbReference type="Proteomes" id="UP000529710"/>
    </source>
</evidence>
<keyword evidence="2 5" id="KW-0812">Transmembrane</keyword>
<dbReference type="Proteomes" id="UP000529710">
    <property type="component" value="Unassembled WGS sequence"/>
</dbReference>
<keyword evidence="4 5" id="KW-0472">Membrane</keyword>
<dbReference type="GO" id="GO:0140359">
    <property type="term" value="F:ABC-type transporter activity"/>
    <property type="evidence" value="ECO:0007669"/>
    <property type="project" value="InterPro"/>
</dbReference>
<protein>
    <submittedName>
        <fullName evidence="7">ABC-2 type transporter family protein</fullName>
    </submittedName>
</protein>
<dbReference type="RefSeq" id="WP_169079768.1">
    <property type="nucleotide sequence ID" value="NZ_JAAIIF010000008.1"/>
</dbReference>
<feature type="transmembrane region" description="Helical" evidence="5">
    <location>
        <begin position="21"/>
        <end position="41"/>
    </location>
</feature>
<name>A0A7Y0ETN6_9BIFI</name>
<evidence type="ECO:0000256" key="2">
    <source>
        <dbReference type="ARBA" id="ARBA00022692"/>
    </source>
</evidence>
<organism evidence="7 8">
    <name type="scientific">Bifidobacterium erythrocebi</name>
    <dbReference type="NCBI Taxonomy" id="2675325"/>
    <lineage>
        <taxon>Bacteria</taxon>
        <taxon>Bacillati</taxon>
        <taxon>Actinomycetota</taxon>
        <taxon>Actinomycetes</taxon>
        <taxon>Bifidobacteriales</taxon>
        <taxon>Bifidobacteriaceae</taxon>
        <taxon>Bifidobacterium</taxon>
    </lineage>
</organism>
<comment type="subcellular location">
    <subcellularLocation>
        <location evidence="1">Membrane</location>
        <topology evidence="1">Multi-pass membrane protein</topology>
    </subcellularLocation>
</comment>
<evidence type="ECO:0000256" key="1">
    <source>
        <dbReference type="ARBA" id="ARBA00004141"/>
    </source>
</evidence>
<feature type="transmembrane region" description="Helical" evidence="5">
    <location>
        <begin position="268"/>
        <end position="292"/>
    </location>
</feature>
<feature type="transmembrane region" description="Helical" evidence="5">
    <location>
        <begin position="304"/>
        <end position="327"/>
    </location>
</feature>
<feature type="transmembrane region" description="Helical" evidence="5">
    <location>
        <begin position="396"/>
        <end position="418"/>
    </location>
</feature>
<reference evidence="7 8" key="1">
    <citation type="submission" date="2020-02" db="EMBL/GenBank/DDBJ databases">
        <title>Characterization of phylogenetic diversity of novel bifidobacterial species isolated in Czech ZOOs.</title>
        <authorList>
            <person name="Lugli G.A."/>
            <person name="Vera N.B."/>
            <person name="Ventura M."/>
        </authorList>
    </citation>
    <scope>NUCLEOTIDE SEQUENCE [LARGE SCALE GENOMIC DNA]</scope>
    <source>
        <strain evidence="7 8">DSM 109960</strain>
    </source>
</reference>
<comment type="caution">
    <text evidence="7">The sequence shown here is derived from an EMBL/GenBank/DDBJ whole genome shotgun (WGS) entry which is preliminary data.</text>
</comment>
<evidence type="ECO:0000256" key="4">
    <source>
        <dbReference type="ARBA" id="ARBA00023136"/>
    </source>
</evidence>
<evidence type="ECO:0000259" key="6">
    <source>
        <dbReference type="Pfam" id="PF12698"/>
    </source>
</evidence>
<dbReference type="Pfam" id="PF12698">
    <property type="entry name" value="ABC2_membrane_3"/>
    <property type="match status" value="1"/>
</dbReference>
<feature type="domain" description="ABC-2 type transporter transmembrane" evidence="6">
    <location>
        <begin position="18"/>
        <end position="418"/>
    </location>
</feature>
<dbReference type="EMBL" id="JAAIIF010000008">
    <property type="protein sequence ID" value="NMM96203.1"/>
    <property type="molecule type" value="Genomic_DNA"/>
</dbReference>
<accession>A0A7Y0ETN6</accession>
<evidence type="ECO:0000256" key="5">
    <source>
        <dbReference type="SAM" id="Phobius"/>
    </source>
</evidence>
<proteinExistence type="predicted"/>
<keyword evidence="3 5" id="KW-1133">Transmembrane helix</keyword>
<gene>
    <name evidence="7" type="ORF">G1C98_0939</name>
</gene>
<dbReference type="InterPro" id="IPR013525">
    <property type="entry name" value="ABC2_TM"/>
</dbReference>